<sequence length="181" mass="20232">MKIGIYFDSTSGNTEVAARQVQEFFGDDLAELNTISEAGFSDLETFDLVIFGIPTWDYGHLQSDWEELWSELEETNLSGTTVALFGLGDQYGYPEWYLDAMGILHDLCAEKGANIVGRWPNQGYEFEASKALTEDGSHFVGLALDEDCQPEKTEQRITQWCTALLEELTQKRDIAAEVAAV</sequence>
<dbReference type="Gene3D" id="3.40.50.360">
    <property type="match status" value="1"/>
</dbReference>
<dbReference type="PANTHER" id="PTHR42809">
    <property type="entry name" value="FLAVODOXIN 2"/>
    <property type="match status" value="1"/>
</dbReference>
<evidence type="ECO:0000256" key="1">
    <source>
        <dbReference type="ARBA" id="ARBA00001917"/>
    </source>
</evidence>
<dbReference type="InterPro" id="IPR001226">
    <property type="entry name" value="Flavodoxin_CS"/>
</dbReference>
<dbReference type="PROSITE" id="PS50902">
    <property type="entry name" value="FLAVODOXIN_LIKE"/>
    <property type="match status" value="1"/>
</dbReference>
<proteinExistence type="inferred from homology"/>
<dbReference type="NCBIfam" id="NF006739">
    <property type="entry name" value="PRK09267.1-5"/>
    <property type="match status" value="1"/>
</dbReference>
<dbReference type="InterPro" id="IPR050619">
    <property type="entry name" value="Flavodoxin"/>
</dbReference>
<comment type="caution">
    <text evidence="10">The sequence shown here is derived from an EMBL/GenBank/DDBJ whole genome shotgun (WGS) entry which is preliminary data.</text>
</comment>
<evidence type="ECO:0000256" key="8">
    <source>
        <dbReference type="PIRNR" id="PIRNR038996"/>
    </source>
</evidence>
<name>A0ABT1P3M8_9GAMM</name>
<dbReference type="Pfam" id="PF00258">
    <property type="entry name" value="Flavodoxin_1"/>
    <property type="match status" value="1"/>
</dbReference>
<evidence type="ECO:0000259" key="9">
    <source>
        <dbReference type="PROSITE" id="PS50902"/>
    </source>
</evidence>
<dbReference type="SUPFAM" id="SSF52218">
    <property type="entry name" value="Flavoproteins"/>
    <property type="match status" value="1"/>
</dbReference>
<comment type="function">
    <text evidence="2 8">Low-potential electron donor to a number of redox enzymes.</text>
</comment>
<comment type="similarity">
    <text evidence="3 8">Belongs to the flavodoxin family.</text>
</comment>
<dbReference type="PIRSF" id="PIRSF038996">
    <property type="entry name" value="FldA"/>
    <property type="match status" value="1"/>
</dbReference>
<keyword evidence="11" id="KW-1185">Reference proteome</keyword>
<organism evidence="10 11">
    <name type="scientific">Microbulbifer elongatus</name>
    <dbReference type="NCBI Taxonomy" id="86173"/>
    <lineage>
        <taxon>Bacteria</taxon>
        <taxon>Pseudomonadati</taxon>
        <taxon>Pseudomonadota</taxon>
        <taxon>Gammaproteobacteria</taxon>
        <taxon>Cellvibrionales</taxon>
        <taxon>Microbulbiferaceae</taxon>
        <taxon>Microbulbifer</taxon>
    </lineage>
</organism>
<comment type="cofactor">
    <cofactor evidence="1 8">
        <name>FMN</name>
        <dbReference type="ChEBI" id="CHEBI:58210"/>
    </cofactor>
</comment>
<dbReference type="NCBIfam" id="TIGR01752">
    <property type="entry name" value="flav_long"/>
    <property type="match status" value="1"/>
</dbReference>
<evidence type="ECO:0000256" key="7">
    <source>
        <dbReference type="ARBA" id="ARBA00022982"/>
    </source>
</evidence>
<evidence type="ECO:0000256" key="4">
    <source>
        <dbReference type="ARBA" id="ARBA00022448"/>
    </source>
</evidence>
<keyword evidence="7 8" id="KW-0249">Electron transport</keyword>
<dbReference type="PANTHER" id="PTHR42809:SF3">
    <property type="entry name" value="FLAVODOXIN 2"/>
    <property type="match status" value="1"/>
</dbReference>
<accession>A0ABT1P3M8</accession>
<dbReference type="EMBL" id="JACASI010000037">
    <property type="protein sequence ID" value="MCQ3830723.1"/>
    <property type="molecule type" value="Genomic_DNA"/>
</dbReference>
<gene>
    <name evidence="10" type="primary">fldB</name>
    <name evidence="10" type="ORF">HXX02_14885</name>
</gene>
<keyword evidence="6 8" id="KW-0288">FMN</keyword>
<dbReference type="InterPro" id="IPR008254">
    <property type="entry name" value="Flavodoxin/NO_synth"/>
</dbReference>
<dbReference type="RefSeq" id="WP_255875637.1">
    <property type="nucleotide sequence ID" value="NZ_JACASI010000037.1"/>
</dbReference>
<keyword evidence="4 8" id="KW-0813">Transport</keyword>
<dbReference type="PROSITE" id="PS00201">
    <property type="entry name" value="FLAVODOXIN"/>
    <property type="match status" value="1"/>
</dbReference>
<protein>
    <recommendedName>
        <fullName evidence="8">Flavodoxin</fullName>
    </recommendedName>
</protein>
<feature type="domain" description="Flavodoxin-like" evidence="9">
    <location>
        <begin position="3"/>
        <end position="165"/>
    </location>
</feature>
<dbReference type="InterPro" id="IPR029039">
    <property type="entry name" value="Flavoprotein-like_sf"/>
</dbReference>
<evidence type="ECO:0000256" key="5">
    <source>
        <dbReference type="ARBA" id="ARBA00022630"/>
    </source>
</evidence>
<dbReference type="InterPro" id="IPR010086">
    <property type="entry name" value="Flavodoxin_lc"/>
</dbReference>
<reference evidence="10" key="1">
    <citation type="thesis" date="2020" institute="Technische Universitat Dresden" country="Dresden, Germany">
        <title>The Agarolytic System of Microbulbifer elongatus PORT2, Isolated from Batu Karas, Pangandaran West Java Indonesia.</title>
        <authorList>
            <person name="Anggraeni S.R."/>
        </authorList>
    </citation>
    <scope>NUCLEOTIDE SEQUENCE</scope>
    <source>
        <strain evidence="10">PORT2</strain>
    </source>
</reference>
<dbReference type="Proteomes" id="UP001205566">
    <property type="component" value="Unassembled WGS sequence"/>
</dbReference>
<evidence type="ECO:0000256" key="6">
    <source>
        <dbReference type="ARBA" id="ARBA00022643"/>
    </source>
</evidence>
<evidence type="ECO:0000313" key="10">
    <source>
        <dbReference type="EMBL" id="MCQ3830723.1"/>
    </source>
</evidence>
<evidence type="ECO:0000256" key="2">
    <source>
        <dbReference type="ARBA" id="ARBA00003297"/>
    </source>
</evidence>
<dbReference type="NCBIfam" id="NF009023">
    <property type="entry name" value="PRK12359.1"/>
    <property type="match status" value="1"/>
</dbReference>
<evidence type="ECO:0000313" key="11">
    <source>
        <dbReference type="Proteomes" id="UP001205566"/>
    </source>
</evidence>
<evidence type="ECO:0000256" key="3">
    <source>
        <dbReference type="ARBA" id="ARBA00005267"/>
    </source>
</evidence>
<keyword evidence="5 8" id="KW-0285">Flavoprotein</keyword>